<organism evidence="1">
    <name type="scientific">gut metagenome</name>
    <dbReference type="NCBI Taxonomy" id="749906"/>
    <lineage>
        <taxon>unclassified sequences</taxon>
        <taxon>metagenomes</taxon>
        <taxon>organismal metagenomes</taxon>
    </lineage>
</organism>
<gene>
    <name evidence="1" type="ORF">EVA_15760</name>
</gene>
<sequence>MIWKSILPTRCGTIIFRQIRWAWTQWRKGRPEDRVLSIE</sequence>
<dbReference type="AlphaFoldDB" id="J9FNV1"/>
<protein>
    <submittedName>
        <fullName evidence="1">Uncharacterized protein</fullName>
    </submittedName>
</protein>
<accession>J9FNV1</accession>
<proteinExistence type="predicted"/>
<comment type="caution">
    <text evidence="1">The sequence shown here is derived from an EMBL/GenBank/DDBJ whole genome shotgun (WGS) entry which is preliminary data.</text>
</comment>
<reference evidence="1" key="1">
    <citation type="journal article" date="2012" name="PLoS ONE">
        <title>Gene sets for utilization of primary and secondary nutrition supplies in the distal gut of endangered iberian lynx.</title>
        <authorList>
            <person name="Alcaide M."/>
            <person name="Messina E."/>
            <person name="Richter M."/>
            <person name="Bargiela R."/>
            <person name="Peplies J."/>
            <person name="Huws S.A."/>
            <person name="Newbold C.J."/>
            <person name="Golyshin P.N."/>
            <person name="Simon M.A."/>
            <person name="Lopez G."/>
            <person name="Yakimov M.M."/>
            <person name="Ferrer M."/>
        </authorList>
    </citation>
    <scope>NUCLEOTIDE SEQUENCE</scope>
</reference>
<evidence type="ECO:0000313" key="1">
    <source>
        <dbReference type="EMBL" id="EJW96133.1"/>
    </source>
</evidence>
<dbReference type="EMBL" id="AMCI01005441">
    <property type="protein sequence ID" value="EJW96133.1"/>
    <property type="molecule type" value="Genomic_DNA"/>
</dbReference>
<name>J9FNV1_9ZZZZ</name>